<dbReference type="Proteomes" id="UP001583177">
    <property type="component" value="Unassembled WGS sequence"/>
</dbReference>
<proteinExistence type="predicted"/>
<protein>
    <submittedName>
        <fullName evidence="2">Uncharacterized protein</fullName>
    </submittedName>
</protein>
<evidence type="ECO:0000256" key="1">
    <source>
        <dbReference type="SAM" id="MobiDB-lite"/>
    </source>
</evidence>
<name>A0ABR3W4A2_9PEZI</name>
<feature type="region of interest" description="Disordered" evidence="1">
    <location>
        <begin position="1"/>
        <end position="35"/>
    </location>
</feature>
<organism evidence="2 3">
    <name type="scientific">Diaporthe australafricana</name>
    <dbReference type="NCBI Taxonomy" id="127596"/>
    <lineage>
        <taxon>Eukaryota</taxon>
        <taxon>Fungi</taxon>
        <taxon>Dikarya</taxon>
        <taxon>Ascomycota</taxon>
        <taxon>Pezizomycotina</taxon>
        <taxon>Sordariomycetes</taxon>
        <taxon>Sordariomycetidae</taxon>
        <taxon>Diaporthales</taxon>
        <taxon>Diaporthaceae</taxon>
        <taxon>Diaporthe</taxon>
    </lineage>
</organism>
<accession>A0ABR3W4A2</accession>
<evidence type="ECO:0000313" key="2">
    <source>
        <dbReference type="EMBL" id="KAL1852510.1"/>
    </source>
</evidence>
<comment type="caution">
    <text evidence="2">The sequence shown here is derived from an EMBL/GenBank/DDBJ whole genome shotgun (WGS) entry which is preliminary data.</text>
</comment>
<dbReference type="InterPro" id="IPR043136">
    <property type="entry name" value="B30.2/SPRY_sf"/>
</dbReference>
<keyword evidence="3" id="KW-1185">Reference proteome</keyword>
<feature type="compositionally biased region" description="Basic and acidic residues" evidence="1">
    <location>
        <begin position="1"/>
        <end position="10"/>
    </location>
</feature>
<evidence type="ECO:0000313" key="3">
    <source>
        <dbReference type="Proteomes" id="UP001583177"/>
    </source>
</evidence>
<gene>
    <name evidence="2" type="ORF">Daus18300_012108</name>
</gene>
<dbReference type="EMBL" id="JAWRVE010000158">
    <property type="protein sequence ID" value="KAL1852510.1"/>
    <property type="molecule type" value="Genomic_DNA"/>
</dbReference>
<reference evidence="2 3" key="1">
    <citation type="journal article" date="2024" name="IMA Fungus">
        <title>IMA Genome - F19 : A genome assembly and annotation guide to empower mycologists, including annotated draft genome sequences of Ceratocystis pirilliformis, Diaporthe australafricana, Fusarium ophioides, Paecilomyces lecythidis, and Sporothrix stenoceras.</title>
        <authorList>
            <person name="Aylward J."/>
            <person name="Wilson A.M."/>
            <person name="Visagie C.M."/>
            <person name="Spraker J."/>
            <person name="Barnes I."/>
            <person name="Buitendag C."/>
            <person name="Ceriani C."/>
            <person name="Del Mar Angel L."/>
            <person name="du Plessis D."/>
            <person name="Fuchs T."/>
            <person name="Gasser K."/>
            <person name="Kramer D."/>
            <person name="Li W."/>
            <person name="Munsamy K."/>
            <person name="Piso A."/>
            <person name="Price J.L."/>
            <person name="Sonnekus B."/>
            <person name="Thomas C."/>
            <person name="van der Nest A."/>
            <person name="van Dijk A."/>
            <person name="van Heerden A."/>
            <person name="van Vuuren N."/>
            <person name="Yilmaz N."/>
            <person name="Duong T.A."/>
            <person name="van der Merwe N.A."/>
            <person name="Wingfield M.J."/>
            <person name="Wingfield B.D."/>
        </authorList>
    </citation>
    <scope>NUCLEOTIDE SEQUENCE [LARGE SCALE GENOMIC DNA]</scope>
    <source>
        <strain evidence="2 3">CMW 18300</strain>
    </source>
</reference>
<dbReference type="Gene3D" id="2.60.120.920">
    <property type="match status" value="1"/>
</dbReference>
<sequence length="91" mass="10154">MGSDSDKKLIDQLFSGTGPSEPYGKKPSNWSHVKKHKDVAVSKDKTVAFFRRHDDSFKQAAIFANHPVPAGIPKFYYEVKIGTIDKTDDSV</sequence>